<evidence type="ECO:0000313" key="2">
    <source>
        <dbReference type="Proteomes" id="UP000789831"/>
    </source>
</evidence>
<dbReference type="PANTHER" id="PTHR33266:SF1">
    <property type="entry name" value="F-BOX DOMAIN-CONTAINING PROTEIN"/>
    <property type="match status" value="1"/>
</dbReference>
<reference evidence="1" key="1">
    <citation type="submission" date="2021-06" db="EMBL/GenBank/DDBJ databases">
        <authorList>
            <person name="Kallberg Y."/>
            <person name="Tangrot J."/>
            <person name="Rosling A."/>
        </authorList>
    </citation>
    <scope>NUCLEOTIDE SEQUENCE</scope>
    <source>
        <strain evidence="1">MT106</strain>
    </source>
</reference>
<proteinExistence type="predicted"/>
<evidence type="ECO:0000313" key="1">
    <source>
        <dbReference type="EMBL" id="CAG8646425.1"/>
    </source>
</evidence>
<sequence>MDPFDFADDYRQKHPNANKDQIRLAYQAYLEDQQATSSSRFPVTASTVLDKAFKVPFQQDVNYLAKLDQRIHAVANGGNEFYNYLAIVQSSGYGKTRAALELAKTRPLIYICFRKEGSTGYPPATPQSKELLKDLWSSDFPYVERIALSWIRSMIRTYCQEKTGENYREKLLNNLQTQREFWDSVSQNRDADEHLGSVKEKIILYFDEASALLGEGAGSQEKNQAFRAIRRALWECKHAAIGIFTDTNSSVANLVPSKERDPSQLWIAYGGYANWVLYYDSLLPSHHDSSSILDCSNSIPHLEKINPTYDIVRFGRPLWGSQWSGQTAETDQEDRFDEILRLAKSKLTGGALKWSEIQEDTIKRRVALALLACTAALYVSPTSSVAPELVKSHMATLVAVDDERERHLITYPSEPLLPEASMELLSEKGVEIVVLKELDAVYKSGGILDAGDQGELAVKLLLLGAWRRLICTERRTNKGILFSARRPVMSFLRELLDSEGLSRVKLPKIDDFDIGFTHFISINHKPNQETIEAIWERRGAIHFKRNQQGADLGLIIKHRTTSQFGAIVFQVKNWANPPSQTQEEQATGPLLRAKVMFDEDCAASIEANYLGVYLHVGKAYTETVADIEAKYYDKTAKRKTLKRSVTRANSNRLIVRGLASFNLSDEYRTVFRNLICAWNDPLTVCAGDETELLYQMLPCVYGPPKK</sequence>
<dbReference type="PANTHER" id="PTHR33266">
    <property type="entry name" value="CHROMOSOME 15, WHOLE GENOME SHOTGUN SEQUENCE"/>
    <property type="match status" value="1"/>
</dbReference>
<protein>
    <submittedName>
        <fullName evidence="1">12969_t:CDS:1</fullName>
    </submittedName>
</protein>
<accession>A0A9N9H1R4</accession>
<name>A0A9N9H1R4_9GLOM</name>
<comment type="caution">
    <text evidence="1">The sequence shown here is derived from an EMBL/GenBank/DDBJ whole genome shotgun (WGS) entry which is preliminary data.</text>
</comment>
<dbReference type="OrthoDB" id="107110at2759"/>
<dbReference type="EMBL" id="CAJVPL010004342">
    <property type="protein sequence ID" value="CAG8646425.1"/>
    <property type="molecule type" value="Genomic_DNA"/>
</dbReference>
<dbReference type="AlphaFoldDB" id="A0A9N9H1R4"/>
<dbReference type="Proteomes" id="UP000789831">
    <property type="component" value="Unassembled WGS sequence"/>
</dbReference>
<organism evidence="1 2">
    <name type="scientific">Ambispora gerdemannii</name>
    <dbReference type="NCBI Taxonomy" id="144530"/>
    <lineage>
        <taxon>Eukaryota</taxon>
        <taxon>Fungi</taxon>
        <taxon>Fungi incertae sedis</taxon>
        <taxon>Mucoromycota</taxon>
        <taxon>Glomeromycotina</taxon>
        <taxon>Glomeromycetes</taxon>
        <taxon>Archaeosporales</taxon>
        <taxon>Ambisporaceae</taxon>
        <taxon>Ambispora</taxon>
    </lineage>
</organism>
<gene>
    <name evidence="1" type="ORF">AGERDE_LOCUS11215</name>
</gene>
<feature type="non-terminal residue" evidence="1">
    <location>
        <position position="706"/>
    </location>
</feature>
<keyword evidence="2" id="KW-1185">Reference proteome</keyword>